<evidence type="ECO:0000256" key="1">
    <source>
        <dbReference type="SAM" id="MobiDB-lite"/>
    </source>
</evidence>
<protein>
    <submittedName>
        <fullName evidence="2">Uncharacterized protein</fullName>
    </submittedName>
</protein>
<name>A0AAV7VWE2_PLEWA</name>
<sequence>METRRAGVVSVQAWLVLRIPDSWKSKCVADRLSHLPLSAGSVEEVDDGECEVAFTHEDVMFLQNGEMDGEISECVWMKEIQKDDILLKVRDFILKGWPSKRSLQGERCVSRGSNVDLHSIYLIRESGEVEGSEGGSRADGSPEEELRTSTPVMN</sequence>
<evidence type="ECO:0000313" key="2">
    <source>
        <dbReference type="EMBL" id="KAJ1204653.1"/>
    </source>
</evidence>
<comment type="caution">
    <text evidence="2">The sequence shown here is derived from an EMBL/GenBank/DDBJ whole genome shotgun (WGS) entry which is preliminary data.</text>
</comment>
<accession>A0AAV7VWE2</accession>
<feature type="region of interest" description="Disordered" evidence="1">
    <location>
        <begin position="127"/>
        <end position="154"/>
    </location>
</feature>
<reference evidence="2" key="1">
    <citation type="journal article" date="2022" name="bioRxiv">
        <title>Sequencing and chromosome-scale assembly of the giantPleurodeles waltlgenome.</title>
        <authorList>
            <person name="Brown T."/>
            <person name="Elewa A."/>
            <person name="Iarovenko S."/>
            <person name="Subramanian E."/>
            <person name="Araus A.J."/>
            <person name="Petzold A."/>
            <person name="Susuki M."/>
            <person name="Suzuki K.-i.T."/>
            <person name="Hayashi T."/>
            <person name="Toyoda A."/>
            <person name="Oliveira C."/>
            <person name="Osipova E."/>
            <person name="Leigh N.D."/>
            <person name="Simon A."/>
            <person name="Yun M.H."/>
        </authorList>
    </citation>
    <scope>NUCLEOTIDE SEQUENCE</scope>
    <source>
        <strain evidence="2">20211129_DDA</strain>
        <tissue evidence="2">Liver</tissue>
    </source>
</reference>
<proteinExistence type="predicted"/>
<dbReference type="AlphaFoldDB" id="A0AAV7VWE2"/>
<keyword evidence="3" id="KW-1185">Reference proteome</keyword>
<evidence type="ECO:0000313" key="3">
    <source>
        <dbReference type="Proteomes" id="UP001066276"/>
    </source>
</evidence>
<organism evidence="2 3">
    <name type="scientific">Pleurodeles waltl</name>
    <name type="common">Iberian ribbed newt</name>
    <dbReference type="NCBI Taxonomy" id="8319"/>
    <lineage>
        <taxon>Eukaryota</taxon>
        <taxon>Metazoa</taxon>
        <taxon>Chordata</taxon>
        <taxon>Craniata</taxon>
        <taxon>Vertebrata</taxon>
        <taxon>Euteleostomi</taxon>
        <taxon>Amphibia</taxon>
        <taxon>Batrachia</taxon>
        <taxon>Caudata</taxon>
        <taxon>Salamandroidea</taxon>
        <taxon>Salamandridae</taxon>
        <taxon>Pleurodelinae</taxon>
        <taxon>Pleurodeles</taxon>
    </lineage>
</organism>
<dbReference type="EMBL" id="JANPWB010000002">
    <property type="protein sequence ID" value="KAJ1204653.1"/>
    <property type="molecule type" value="Genomic_DNA"/>
</dbReference>
<gene>
    <name evidence="2" type="ORF">NDU88_000093</name>
</gene>
<dbReference type="Proteomes" id="UP001066276">
    <property type="component" value="Chromosome 1_2"/>
</dbReference>